<dbReference type="PANTHER" id="PTHR30363">
    <property type="entry name" value="HTH-TYPE TRANSCRIPTIONAL REGULATOR SRLR-RELATED"/>
    <property type="match status" value="1"/>
</dbReference>
<dbReference type="PROSITE" id="PS00894">
    <property type="entry name" value="HTH_DEOR_1"/>
    <property type="match status" value="1"/>
</dbReference>
<accession>A0A8J2TVI5</accession>
<reference evidence="8" key="2">
    <citation type="submission" date="2020-09" db="EMBL/GenBank/DDBJ databases">
        <authorList>
            <person name="Sun Q."/>
            <person name="Zhou Y."/>
        </authorList>
    </citation>
    <scope>NUCLEOTIDE SEQUENCE</scope>
    <source>
        <strain evidence="8">CGMCC 1.12785</strain>
    </source>
</reference>
<evidence type="ECO:0000256" key="1">
    <source>
        <dbReference type="ARBA" id="ARBA00021390"/>
    </source>
</evidence>
<evidence type="ECO:0000256" key="3">
    <source>
        <dbReference type="ARBA" id="ARBA00023015"/>
    </source>
</evidence>
<dbReference type="Pfam" id="PF00455">
    <property type="entry name" value="DeoRC"/>
    <property type="match status" value="1"/>
</dbReference>
<protein>
    <recommendedName>
        <fullName evidence="1">Lactose phosphotransferase system repressor</fullName>
    </recommendedName>
</protein>
<dbReference type="EMBL" id="BMFY01000001">
    <property type="protein sequence ID" value="GGA03730.1"/>
    <property type="molecule type" value="Genomic_DNA"/>
</dbReference>
<dbReference type="SUPFAM" id="SSF46785">
    <property type="entry name" value="Winged helix' DNA-binding domain"/>
    <property type="match status" value="1"/>
</dbReference>
<evidence type="ECO:0000256" key="5">
    <source>
        <dbReference type="ARBA" id="ARBA00023163"/>
    </source>
</evidence>
<dbReference type="PROSITE" id="PS51000">
    <property type="entry name" value="HTH_DEOR_2"/>
    <property type="match status" value="1"/>
</dbReference>
<dbReference type="InterPro" id="IPR050313">
    <property type="entry name" value="Carb_Metab_HTH_regulators"/>
</dbReference>
<organism evidence="8 9">
    <name type="scientific">Sediminivirga luteola</name>
    <dbReference type="NCBI Taxonomy" id="1774748"/>
    <lineage>
        <taxon>Bacteria</taxon>
        <taxon>Bacillati</taxon>
        <taxon>Actinomycetota</taxon>
        <taxon>Actinomycetes</taxon>
        <taxon>Micrococcales</taxon>
        <taxon>Brevibacteriaceae</taxon>
        <taxon>Sediminivirga</taxon>
    </lineage>
</organism>
<keyword evidence="3" id="KW-0805">Transcription regulation</keyword>
<dbReference type="InterPro" id="IPR036390">
    <property type="entry name" value="WH_DNA-bd_sf"/>
</dbReference>
<gene>
    <name evidence="8" type="primary">fruR</name>
    <name evidence="8" type="ORF">GCM10011333_03100</name>
</gene>
<dbReference type="Gene3D" id="1.10.10.10">
    <property type="entry name" value="Winged helix-like DNA-binding domain superfamily/Winged helix DNA-binding domain"/>
    <property type="match status" value="1"/>
</dbReference>
<comment type="caution">
    <text evidence="8">The sequence shown here is derived from an EMBL/GenBank/DDBJ whole genome shotgun (WGS) entry which is preliminary data.</text>
</comment>
<proteinExistence type="predicted"/>
<sequence>MRTSERHRRIVAHLEKSDFAAVTELAEELGASEATLRRDLAELDSQGLLRRVHGGARRLQVRGFGAQFSSRASTNTEGKQRIARAVAGMLAPGEAIVLDSGTTAVEVARAITDQSLRVVPLSLPSLEATASSTSLTVTVPGGELRRDERSFTGPLTQRTLADLRFDTALIAPCAVSLESGATAYDTEDAAIKHAAMRSAERRILLCDSTKWGRTAFAAIAGLDAFDVLVTDRSLSREELGLLTEAAIDVVTA</sequence>
<dbReference type="InterPro" id="IPR037171">
    <property type="entry name" value="NagB/RpiA_transferase-like"/>
</dbReference>
<dbReference type="SMART" id="SM00420">
    <property type="entry name" value="HTH_DEOR"/>
    <property type="match status" value="1"/>
</dbReference>
<dbReference type="AlphaFoldDB" id="A0A8J2TVI5"/>
<dbReference type="PRINTS" id="PR00037">
    <property type="entry name" value="HTHLACR"/>
</dbReference>
<keyword evidence="2" id="KW-0678">Repressor</keyword>
<evidence type="ECO:0000256" key="2">
    <source>
        <dbReference type="ARBA" id="ARBA00022491"/>
    </source>
</evidence>
<dbReference type="GO" id="GO:0003700">
    <property type="term" value="F:DNA-binding transcription factor activity"/>
    <property type="evidence" value="ECO:0007669"/>
    <property type="project" value="InterPro"/>
</dbReference>
<comment type="function">
    <text evidence="6">Repressor of the lactose catabolism operon. Galactose-6-phosphate is the inducer.</text>
</comment>
<evidence type="ECO:0000259" key="7">
    <source>
        <dbReference type="PROSITE" id="PS51000"/>
    </source>
</evidence>
<feature type="domain" description="HTH deoR-type" evidence="7">
    <location>
        <begin position="3"/>
        <end position="58"/>
    </location>
</feature>
<dbReference type="Proteomes" id="UP000616114">
    <property type="component" value="Unassembled WGS sequence"/>
</dbReference>
<dbReference type="InterPro" id="IPR014036">
    <property type="entry name" value="DeoR-like_C"/>
</dbReference>
<name>A0A8J2TVI5_9MICO</name>
<dbReference type="RefSeq" id="WP_188549149.1">
    <property type="nucleotide sequence ID" value="NZ_BMFY01000001.1"/>
</dbReference>
<evidence type="ECO:0000313" key="8">
    <source>
        <dbReference type="EMBL" id="GGA03730.1"/>
    </source>
</evidence>
<dbReference type="SUPFAM" id="SSF100950">
    <property type="entry name" value="NagB/RpiA/CoA transferase-like"/>
    <property type="match status" value="1"/>
</dbReference>
<keyword evidence="4" id="KW-0238">DNA-binding</keyword>
<evidence type="ECO:0000256" key="4">
    <source>
        <dbReference type="ARBA" id="ARBA00023125"/>
    </source>
</evidence>
<dbReference type="InterPro" id="IPR036388">
    <property type="entry name" value="WH-like_DNA-bd_sf"/>
</dbReference>
<dbReference type="Pfam" id="PF08220">
    <property type="entry name" value="HTH_DeoR"/>
    <property type="match status" value="1"/>
</dbReference>
<dbReference type="GO" id="GO:0003677">
    <property type="term" value="F:DNA binding"/>
    <property type="evidence" value="ECO:0007669"/>
    <property type="project" value="UniProtKB-KW"/>
</dbReference>
<evidence type="ECO:0000256" key="6">
    <source>
        <dbReference type="ARBA" id="ARBA00024937"/>
    </source>
</evidence>
<evidence type="ECO:0000313" key="9">
    <source>
        <dbReference type="Proteomes" id="UP000616114"/>
    </source>
</evidence>
<keyword evidence="9" id="KW-1185">Reference proteome</keyword>
<dbReference type="PANTHER" id="PTHR30363:SF4">
    <property type="entry name" value="GLYCEROL-3-PHOSPHATE REGULON REPRESSOR"/>
    <property type="match status" value="1"/>
</dbReference>
<dbReference type="InterPro" id="IPR001034">
    <property type="entry name" value="DeoR_HTH"/>
</dbReference>
<keyword evidence="5" id="KW-0804">Transcription</keyword>
<dbReference type="InterPro" id="IPR018356">
    <property type="entry name" value="Tscrpt_reg_HTH_DeoR_CS"/>
</dbReference>
<reference evidence="8" key="1">
    <citation type="journal article" date="2014" name="Int. J. Syst. Evol. Microbiol.">
        <title>Complete genome sequence of Corynebacterium casei LMG S-19264T (=DSM 44701T), isolated from a smear-ripened cheese.</title>
        <authorList>
            <consortium name="US DOE Joint Genome Institute (JGI-PGF)"/>
            <person name="Walter F."/>
            <person name="Albersmeier A."/>
            <person name="Kalinowski J."/>
            <person name="Ruckert C."/>
        </authorList>
    </citation>
    <scope>NUCLEOTIDE SEQUENCE</scope>
    <source>
        <strain evidence="8">CGMCC 1.12785</strain>
    </source>
</reference>
<dbReference type="SMART" id="SM01134">
    <property type="entry name" value="DeoRC"/>
    <property type="match status" value="1"/>
</dbReference>